<dbReference type="NCBIfam" id="TIGR02754">
    <property type="entry name" value="sod_Ni_protease"/>
    <property type="match status" value="1"/>
</dbReference>
<dbReference type="InterPro" id="IPR014124">
    <property type="entry name" value="Pept_S26A_Sod_Ni_maturase"/>
</dbReference>
<dbReference type="GO" id="GO:0012505">
    <property type="term" value="C:endomembrane system"/>
    <property type="evidence" value="ECO:0007669"/>
    <property type="project" value="UniProtKB-SubCell"/>
</dbReference>
<comment type="subcellular location">
    <subcellularLocation>
        <location evidence="1">Endomembrane system</location>
    </subcellularLocation>
</comment>
<dbReference type="InterPro" id="IPR052064">
    <property type="entry name" value="Mito_IMP1_subunit"/>
</dbReference>
<evidence type="ECO:0000259" key="4">
    <source>
        <dbReference type="Pfam" id="PF00717"/>
    </source>
</evidence>
<dbReference type="InterPro" id="IPR036286">
    <property type="entry name" value="LexA/Signal_pep-like_sf"/>
</dbReference>
<accession>A0AA90GZA0</accession>
<sequence length="200" mass="21566">MTVLPGDRLGRWDITPWGTAFLGCPLVPETKVRCHSGRVTAGGRGTANEREDAGMGGREGMIPLGLADVTGPSMVPTLRHGDRLLVRYAARVRAGDVVVLRHPLQQDLLIVKRAVGRRDGGWWVLSDNPFAEPDSRVFGVVPDDLVLARVLWRFRPRGTGARSALASLTWAAFALRPVSVRARGRALAPDFRAGTGGEAS</sequence>
<proteinExistence type="predicted"/>
<dbReference type="AlphaFoldDB" id="A0AA90GZA0"/>
<dbReference type="InterPro" id="IPR015927">
    <property type="entry name" value="Peptidase_S24_S26A/B/C"/>
</dbReference>
<reference evidence="5" key="1">
    <citation type="submission" date="2023-05" db="EMBL/GenBank/DDBJ databases">
        <title>Streptantibioticus silvisoli sp. nov., acidotolerant actinomycetes 1 from pine litter.</title>
        <authorList>
            <person name="Swiecimska M."/>
            <person name="Golinska P."/>
            <person name="Sangal V."/>
            <person name="Wachnowicz B."/>
            <person name="Goodfellow M."/>
        </authorList>
    </citation>
    <scope>NUCLEOTIDE SEQUENCE</scope>
    <source>
        <strain evidence="5">SL13</strain>
    </source>
</reference>
<evidence type="ECO:0000256" key="2">
    <source>
        <dbReference type="ARBA" id="ARBA00022801"/>
    </source>
</evidence>
<evidence type="ECO:0000256" key="1">
    <source>
        <dbReference type="ARBA" id="ARBA00004308"/>
    </source>
</evidence>
<gene>
    <name evidence="5" type="primary">sodX</name>
    <name evidence="5" type="ORF">POF50_013490</name>
</gene>
<dbReference type="EMBL" id="JABXJJ020000015">
    <property type="protein sequence ID" value="MDI5970344.1"/>
    <property type="molecule type" value="Genomic_DNA"/>
</dbReference>
<dbReference type="Gene3D" id="2.10.109.10">
    <property type="entry name" value="Umud Fragment, subunit A"/>
    <property type="match status" value="1"/>
</dbReference>
<keyword evidence="5" id="KW-0645">Protease</keyword>
<evidence type="ECO:0000313" key="5">
    <source>
        <dbReference type="EMBL" id="MDI5970344.1"/>
    </source>
</evidence>
<dbReference type="Pfam" id="PF00717">
    <property type="entry name" value="Peptidase_S24"/>
    <property type="match status" value="1"/>
</dbReference>
<dbReference type="GO" id="GO:0006465">
    <property type="term" value="P:signal peptide processing"/>
    <property type="evidence" value="ECO:0007669"/>
    <property type="project" value="InterPro"/>
</dbReference>
<dbReference type="PANTHER" id="PTHR12383">
    <property type="entry name" value="PROTEASE FAMILY S26 MITOCHONDRIAL INNER MEMBRANE PROTEASE-RELATED"/>
    <property type="match status" value="1"/>
</dbReference>
<keyword evidence="3" id="KW-0472">Membrane</keyword>
<comment type="caution">
    <text evidence="5">The sequence shown here is derived from an EMBL/GenBank/DDBJ whole genome shotgun (WGS) entry which is preliminary data.</text>
</comment>
<name>A0AA90GZA0_9ACTN</name>
<organism evidence="5">
    <name type="scientific">Streptantibioticus silvisoli</name>
    <dbReference type="NCBI Taxonomy" id="2705255"/>
    <lineage>
        <taxon>Bacteria</taxon>
        <taxon>Bacillati</taxon>
        <taxon>Actinomycetota</taxon>
        <taxon>Actinomycetes</taxon>
        <taxon>Kitasatosporales</taxon>
        <taxon>Streptomycetaceae</taxon>
        <taxon>Streptantibioticus</taxon>
    </lineage>
</organism>
<dbReference type="PANTHER" id="PTHR12383:SF16">
    <property type="entry name" value="MITOCHONDRIAL INNER MEMBRANE PROTEASE SUBUNIT 1"/>
    <property type="match status" value="1"/>
</dbReference>
<protein>
    <submittedName>
        <fullName evidence="5">Nickel-type superoxide dismutase maturation protease</fullName>
    </submittedName>
</protein>
<keyword evidence="2" id="KW-0378">Hydrolase</keyword>
<dbReference type="SUPFAM" id="SSF51306">
    <property type="entry name" value="LexA/Signal peptidase"/>
    <property type="match status" value="1"/>
</dbReference>
<evidence type="ECO:0000256" key="3">
    <source>
        <dbReference type="ARBA" id="ARBA00023136"/>
    </source>
</evidence>
<dbReference type="InterPro" id="IPR019533">
    <property type="entry name" value="Peptidase_S26"/>
</dbReference>
<dbReference type="CDD" id="cd06530">
    <property type="entry name" value="S26_SPase_I"/>
    <property type="match status" value="1"/>
</dbReference>
<feature type="domain" description="Peptidase S24/S26A/S26B/S26C" evidence="4">
    <location>
        <begin position="38"/>
        <end position="131"/>
    </location>
</feature>
<dbReference type="GO" id="GO:0004252">
    <property type="term" value="F:serine-type endopeptidase activity"/>
    <property type="evidence" value="ECO:0007669"/>
    <property type="project" value="InterPro"/>
</dbReference>